<organism evidence="2 4">
    <name type="scientific">Enterococcus malodoratus ATCC 43197</name>
    <dbReference type="NCBI Taxonomy" id="1158601"/>
    <lineage>
        <taxon>Bacteria</taxon>
        <taxon>Bacillati</taxon>
        <taxon>Bacillota</taxon>
        <taxon>Bacilli</taxon>
        <taxon>Lactobacillales</taxon>
        <taxon>Enterococcaceae</taxon>
        <taxon>Enterococcus</taxon>
    </lineage>
</organism>
<dbReference type="Proteomes" id="UP000013783">
    <property type="component" value="Unassembled WGS sequence"/>
</dbReference>
<evidence type="ECO:0008006" key="6">
    <source>
        <dbReference type="Google" id="ProtNLM"/>
    </source>
</evidence>
<gene>
    <name evidence="3" type="ORF">I585_00654</name>
    <name evidence="2" type="ORF">UAI_00723</name>
</gene>
<evidence type="ECO:0000313" key="3">
    <source>
        <dbReference type="EMBL" id="EOT69193.1"/>
    </source>
</evidence>
<dbReference type="AlphaFoldDB" id="R2RXP8"/>
<comment type="caution">
    <text evidence="2">The sequence shown here is derived from an EMBL/GenBank/DDBJ whole genome shotgun (WGS) entry which is preliminary data.</text>
</comment>
<evidence type="ECO:0000313" key="2">
    <source>
        <dbReference type="EMBL" id="EOH80684.1"/>
    </source>
</evidence>
<protein>
    <recommendedName>
        <fullName evidence="6">DUF3021 domain-containing protein</fullName>
    </recommendedName>
</protein>
<evidence type="ECO:0000313" key="4">
    <source>
        <dbReference type="Proteomes" id="UP000013783"/>
    </source>
</evidence>
<dbReference type="RefSeq" id="WP_010739604.1">
    <property type="nucleotide sequence ID" value="NZ_KB946249.1"/>
</dbReference>
<feature type="transmembrane region" description="Helical" evidence="1">
    <location>
        <begin position="9"/>
        <end position="28"/>
    </location>
</feature>
<sequence>MRIVEYLKNVFRLSSMIFTLLAAINLLIDKQTLFEIIEYMLVVSVISGLLHFIIEDNENYTNRRIVLNQLLYIGLIFLQIIIGDIWYRWDLGVVGLIKNFGITLFIYAFIKFFIYSNDKKEAAEINQQIQLKKRTNERESE</sequence>
<name>R2RXP8_9ENTE</name>
<dbReference type="EMBL" id="ASWA01000002">
    <property type="protein sequence ID" value="EOT69193.1"/>
    <property type="molecule type" value="Genomic_DNA"/>
</dbReference>
<evidence type="ECO:0000256" key="1">
    <source>
        <dbReference type="SAM" id="Phobius"/>
    </source>
</evidence>
<feature type="transmembrane region" description="Helical" evidence="1">
    <location>
        <begin position="34"/>
        <end position="54"/>
    </location>
</feature>
<feature type="transmembrane region" description="Helical" evidence="1">
    <location>
        <begin position="66"/>
        <end position="87"/>
    </location>
</feature>
<keyword evidence="1" id="KW-0472">Membrane</keyword>
<dbReference type="eggNOG" id="ENOG50307R0">
    <property type="taxonomic scope" value="Bacteria"/>
</dbReference>
<dbReference type="PATRIC" id="fig|1158601.3.peg.702"/>
<feature type="transmembrane region" description="Helical" evidence="1">
    <location>
        <begin position="93"/>
        <end position="114"/>
    </location>
</feature>
<keyword evidence="5" id="KW-1185">Reference proteome</keyword>
<keyword evidence="1" id="KW-1133">Transmembrane helix</keyword>
<dbReference type="Proteomes" id="UP000014148">
    <property type="component" value="Unassembled WGS sequence"/>
</dbReference>
<reference evidence="3 5" key="2">
    <citation type="submission" date="2013-03" db="EMBL/GenBank/DDBJ databases">
        <title>The Genome Sequence of Enterococcus malodoratus ATCC_43197 (PacBio/Illumina hybrid assembly).</title>
        <authorList>
            <consortium name="The Broad Institute Genomics Platform"/>
            <consortium name="The Broad Institute Genome Sequencing Center for Infectious Disease"/>
            <person name="Earl A."/>
            <person name="Russ C."/>
            <person name="Gilmore M."/>
            <person name="Surin D."/>
            <person name="Walker B."/>
            <person name="Young S."/>
            <person name="Zeng Q."/>
            <person name="Gargeya S."/>
            <person name="Fitzgerald M."/>
            <person name="Haas B."/>
            <person name="Abouelleil A."/>
            <person name="Allen A.W."/>
            <person name="Alvarado L."/>
            <person name="Arachchi H.M."/>
            <person name="Berlin A.M."/>
            <person name="Chapman S.B."/>
            <person name="Gainer-Dewar J."/>
            <person name="Goldberg J."/>
            <person name="Griggs A."/>
            <person name="Gujja S."/>
            <person name="Hansen M."/>
            <person name="Howarth C."/>
            <person name="Imamovic A."/>
            <person name="Ireland A."/>
            <person name="Larimer J."/>
            <person name="McCowan C."/>
            <person name="Murphy C."/>
            <person name="Pearson M."/>
            <person name="Poon T.W."/>
            <person name="Priest M."/>
            <person name="Roberts A."/>
            <person name="Saif S."/>
            <person name="Shea T."/>
            <person name="Sisk P."/>
            <person name="Sykes S."/>
            <person name="Wortman J."/>
            <person name="Nusbaum C."/>
            <person name="Birren B."/>
        </authorList>
    </citation>
    <scope>NUCLEOTIDE SEQUENCE [LARGE SCALE GENOMIC DNA]</scope>
    <source>
        <strain evidence="3 5">ATCC 43197</strain>
    </source>
</reference>
<proteinExistence type="predicted"/>
<reference evidence="2 4" key="1">
    <citation type="submission" date="2013-02" db="EMBL/GenBank/DDBJ databases">
        <title>The Genome Sequence of Enterococcus malodoratus ATCC_43197.</title>
        <authorList>
            <consortium name="The Broad Institute Genome Sequencing Platform"/>
            <consortium name="The Broad Institute Genome Sequencing Center for Infectious Disease"/>
            <person name="Earl A.M."/>
            <person name="Gilmore M.S."/>
            <person name="Lebreton F."/>
            <person name="Walker B."/>
            <person name="Young S.K."/>
            <person name="Zeng Q."/>
            <person name="Gargeya S."/>
            <person name="Fitzgerald M."/>
            <person name="Haas B."/>
            <person name="Abouelleil A."/>
            <person name="Alvarado L."/>
            <person name="Arachchi H.M."/>
            <person name="Berlin A.M."/>
            <person name="Chapman S.B."/>
            <person name="Dewar J."/>
            <person name="Goldberg J."/>
            <person name="Griggs A."/>
            <person name="Gujja S."/>
            <person name="Hansen M."/>
            <person name="Howarth C."/>
            <person name="Imamovic A."/>
            <person name="Larimer J."/>
            <person name="McCowan C."/>
            <person name="Murphy C."/>
            <person name="Neiman D."/>
            <person name="Pearson M."/>
            <person name="Priest M."/>
            <person name="Roberts A."/>
            <person name="Saif S."/>
            <person name="Shea T."/>
            <person name="Sisk P."/>
            <person name="Sykes S."/>
            <person name="Wortman J."/>
            <person name="Nusbaum C."/>
            <person name="Birren B."/>
        </authorList>
    </citation>
    <scope>NUCLEOTIDE SEQUENCE [LARGE SCALE GENOMIC DNA]</scope>
    <source>
        <strain evidence="2 4">ATCC 43197</strain>
    </source>
</reference>
<dbReference type="EMBL" id="AJAK01000007">
    <property type="protein sequence ID" value="EOH80684.1"/>
    <property type="molecule type" value="Genomic_DNA"/>
</dbReference>
<dbReference type="OrthoDB" id="2183955at2"/>
<accession>R2RXP8</accession>
<keyword evidence="1" id="KW-0812">Transmembrane</keyword>
<evidence type="ECO:0000313" key="5">
    <source>
        <dbReference type="Proteomes" id="UP000014148"/>
    </source>
</evidence>